<organism evidence="3 4">
    <name type="scientific">Sphaerisporangium siamense</name>
    <dbReference type="NCBI Taxonomy" id="795645"/>
    <lineage>
        <taxon>Bacteria</taxon>
        <taxon>Bacillati</taxon>
        <taxon>Actinomycetota</taxon>
        <taxon>Actinomycetes</taxon>
        <taxon>Streptosporangiales</taxon>
        <taxon>Streptosporangiaceae</taxon>
        <taxon>Sphaerisporangium</taxon>
    </lineage>
</organism>
<gene>
    <name evidence="3" type="ORF">BJ982_000833</name>
</gene>
<feature type="compositionally biased region" description="Basic and acidic residues" evidence="2">
    <location>
        <begin position="35"/>
        <end position="50"/>
    </location>
</feature>
<feature type="region of interest" description="Disordered" evidence="2">
    <location>
        <begin position="593"/>
        <end position="630"/>
    </location>
</feature>
<evidence type="ECO:0000256" key="2">
    <source>
        <dbReference type="SAM" id="MobiDB-lite"/>
    </source>
</evidence>
<evidence type="ECO:0000256" key="1">
    <source>
        <dbReference type="SAM" id="Coils"/>
    </source>
</evidence>
<evidence type="ECO:0000313" key="4">
    <source>
        <dbReference type="Proteomes" id="UP000542210"/>
    </source>
</evidence>
<keyword evidence="4" id="KW-1185">Reference proteome</keyword>
<name>A0A7W7D3G7_9ACTN</name>
<feature type="compositionally biased region" description="Low complexity" evidence="2">
    <location>
        <begin position="832"/>
        <end position="844"/>
    </location>
</feature>
<keyword evidence="1" id="KW-0175">Coiled coil</keyword>
<reference evidence="3 4" key="1">
    <citation type="submission" date="2020-08" db="EMBL/GenBank/DDBJ databases">
        <title>Sequencing the genomes of 1000 actinobacteria strains.</title>
        <authorList>
            <person name="Klenk H.-P."/>
        </authorList>
    </citation>
    <scope>NUCLEOTIDE SEQUENCE [LARGE SCALE GENOMIC DNA]</scope>
    <source>
        <strain evidence="3 4">DSM 45784</strain>
    </source>
</reference>
<dbReference type="RefSeq" id="WP_184876713.1">
    <property type="nucleotide sequence ID" value="NZ_BOOV01000052.1"/>
</dbReference>
<accession>A0A7W7D3G7</accession>
<feature type="region of interest" description="Disordered" evidence="2">
    <location>
        <begin position="35"/>
        <end position="79"/>
    </location>
</feature>
<feature type="coiled-coil region" evidence="1">
    <location>
        <begin position="471"/>
        <end position="533"/>
    </location>
</feature>
<feature type="compositionally biased region" description="Basic and acidic residues" evidence="2">
    <location>
        <begin position="67"/>
        <end position="79"/>
    </location>
</feature>
<protein>
    <submittedName>
        <fullName evidence="3">Uncharacterized protein</fullName>
    </submittedName>
</protein>
<sequence>MAATKFRDLRLSVSADVSQLERGFQAAEQRSARFERALRGQEDAAQRAERALQQTGQRAESYSKALKGQEDAAQRSEKALRAHEAQLKRSAAQMDAIGSSAARTRRLLEEATRRLPKLDVEADLSQPERQLAELTGRLRELSGMRLGIDISARDAQEKIAQVRRELMVLADQHPEVLVGVDVERAIAGLERVEREARKVDGRVSRIRVDVDGGRAAQSAISGIGQALTELGATATRGGPAAVAVALGALPGAALVAANGITVVLGGALAALGLAAAKGSDKAQEALGKLQAYAKAEAARMGEPFEQVWVKIVQVAERELSSLSPAVRRNLEALAPDVENFVDQAGASLEQLTPALDGIQRAFSAVLRELGPAMPEIMGHFANAITAITDAVEENPQVVKRMMVGLATLVDWAGRAIGELTKFADWLHDNAKAAAAFVAAMAPAGAVVAFAGMAAAESSRDVRGLGAATRSAADAAREATTIQEAAAQATREAWAQAYTSFIDIGQAVEQAKAKAAAQEKLVEASQRLAEVQRSGADKIRRAQADLALAHEQAAERVTAAQARESAARERAAEQAERSQARIRAAEEALAAAVEQSAQREQAAREGVEEARRRADEVAADSARSIEDSARRVADTQAEAAAREVAASRRVQDSHARTVEAVKDLEAAYASARRRVEELSDAQAEGATDEESAQIALARALERRDELLARRKAGDIEVSDLDLREAENSLERAEQGLRRVQKRNTELAAEIEQANRDGIEGSAEVVAAKGRIAEAQQAEQEAEAALAAQRAENARTIADAERALADTRARADRDREESERALARAEAELDQTRRQNAADVQRAQDDVAAATREAATAARDSAREIAAAQAEVAKAAKDSAREVAEAEDRVRQTRQDAAREAIAAGEAVRQAWADLRGDSGVTTQALLASLAEQVGAQERWAANMITLGGRVPDEIMEQLRTLGPRGAGLVEQMANMTDGQLRQFVGLMGSRGKEAGNQFAGNLDETLRVLREVARTHGQGVADQLRQTMLDRRTDVYAAAWELGLQVDRGLDLGRIRIVKIEFGALDELIREREEMRNHPANREIGGIDRYAAGGIRRPAAPMIASRPTILYGEGRGDEAFVPYDLAYRDRAESLVSQIADDFGGVFLKPQGALSMMPMPAPAAAPRGAETAVPVRGGVTIERYYASPAQDPRDIAEQFYLLSIARGY</sequence>
<comment type="caution">
    <text evidence="3">The sequence shown here is derived from an EMBL/GenBank/DDBJ whole genome shotgun (WGS) entry which is preliminary data.</text>
</comment>
<evidence type="ECO:0000313" key="3">
    <source>
        <dbReference type="EMBL" id="MBB4699289.1"/>
    </source>
</evidence>
<feature type="region of interest" description="Disordered" evidence="2">
    <location>
        <begin position="824"/>
        <end position="844"/>
    </location>
</feature>
<dbReference type="SUPFAM" id="SSF57997">
    <property type="entry name" value="Tropomyosin"/>
    <property type="match status" value="1"/>
</dbReference>
<feature type="compositionally biased region" description="Basic and acidic residues" evidence="2">
    <location>
        <begin position="600"/>
        <end position="615"/>
    </location>
</feature>
<dbReference type="AlphaFoldDB" id="A0A7W7D3G7"/>
<proteinExistence type="predicted"/>
<dbReference type="EMBL" id="JACHND010000001">
    <property type="protein sequence ID" value="MBB4699289.1"/>
    <property type="molecule type" value="Genomic_DNA"/>
</dbReference>
<dbReference type="Proteomes" id="UP000542210">
    <property type="component" value="Unassembled WGS sequence"/>
</dbReference>